<dbReference type="CDD" id="cd07377">
    <property type="entry name" value="WHTH_GntR"/>
    <property type="match status" value="1"/>
</dbReference>
<dbReference type="PANTHER" id="PTHR43537:SF5">
    <property type="entry name" value="UXU OPERON TRANSCRIPTIONAL REGULATOR"/>
    <property type="match status" value="1"/>
</dbReference>
<evidence type="ECO:0000313" key="5">
    <source>
        <dbReference type="EMBL" id="ETF03711.1"/>
    </source>
</evidence>
<dbReference type="InterPro" id="IPR011711">
    <property type="entry name" value="GntR_C"/>
</dbReference>
<keyword evidence="3" id="KW-0804">Transcription</keyword>
<protein>
    <submittedName>
        <fullName evidence="5">GntR family transcriptional regulator</fullName>
    </submittedName>
</protein>
<dbReference type="RefSeq" id="WP_024003143.1">
    <property type="nucleotide sequence ID" value="NZ_KI650979.1"/>
</dbReference>
<dbReference type="AlphaFoldDB" id="V8QUU4"/>
<dbReference type="PATRIC" id="fig|1424334.3.peg.71"/>
<evidence type="ECO:0000256" key="3">
    <source>
        <dbReference type="ARBA" id="ARBA00023163"/>
    </source>
</evidence>
<dbReference type="SUPFAM" id="SSF46785">
    <property type="entry name" value="Winged helix' DNA-binding domain"/>
    <property type="match status" value="1"/>
</dbReference>
<dbReference type="EMBL" id="AYXT01000001">
    <property type="protein sequence ID" value="ETF03711.1"/>
    <property type="molecule type" value="Genomic_DNA"/>
</dbReference>
<evidence type="ECO:0000256" key="2">
    <source>
        <dbReference type="ARBA" id="ARBA00023125"/>
    </source>
</evidence>
<sequence>MDRINISEQIRLQGGRKLADYLSTEIVDGKLKAGMKLPPERELSERFAISRGAVRRVLALFREQGLISQSIGSGTFVTDRAALLADPDPKDQVSAISTSPAELMVARQLIEPLMPGLIVQNATVADFQRLTECLHRSEAAQTIEEFEHWDEQLHKALAHATHNSFFVQILNLTNQVRAQGEWGRLKRNSLTPENRRSYEVQHRAIVEALTDRDAALARQRLLEHLQQIEKNLFGIPYLAAAAGI</sequence>
<dbReference type="OrthoDB" id="5450856at2"/>
<dbReference type="STRING" id="1424334.W822_00350"/>
<dbReference type="GO" id="GO:0003677">
    <property type="term" value="F:DNA binding"/>
    <property type="evidence" value="ECO:0007669"/>
    <property type="project" value="UniProtKB-KW"/>
</dbReference>
<dbReference type="SMART" id="SM00345">
    <property type="entry name" value="HTH_GNTR"/>
    <property type="match status" value="1"/>
</dbReference>
<dbReference type="Gene3D" id="1.10.10.10">
    <property type="entry name" value="Winged helix-like DNA-binding domain superfamily/Winged helix DNA-binding domain"/>
    <property type="match status" value="1"/>
</dbReference>
<dbReference type="PRINTS" id="PR00035">
    <property type="entry name" value="HTHGNTR"/>
</dbReference>
<dbReference type="Pfam" id="PF00392">
    <property type="entry name" value="GntR"/>
    <property type="match status" value="1"/>
</dbReference>
<dbReference type="PROSITE" id="PS50949">
    <property type="entry name" value="HTH_GNTR"/>
    <property type="match status" value="1"/>
</dbReference>
<accession>V8QUU4</accession>
<evidence type="ECO:0000313" key="6">
    <source>
        <dbReference type="Proteomes" id="UP000018733"/>
    </source>
</evidence>
<dbReference type="InterPro" id="IPR036390">
    <property type="entry name" value="WH_DNA-bd_sf"/>
</dbReference>
<dbReference type="Proteomes" id="UP000018733">
    <property type="component" value="Unassembled WGS sequence"/>
</dbReference>
<dbReference type="InterPro" id="IPR036388">
    <property type="entry name" value="WH-like_DNA-bd_sf"/>
</dbReference>
<dbReference type="Pfam" id="PF07729">
    <property type="entry name" value="FCD"/>
    <property type="match status" value="1"/>
</dbReference>
<proteinExistence type="predicted"/>
<evidence type="ECO:0000259" key="4">
    <source>
        <dbReference type="PROSITE" id="PS50949"/>
    </source>
</evidence>
<gene>
    <name evidence="5" type="ORF">W822_00350</name>
</gene>
<feature type="domain" description="HTH gntR-type" evidence="4">
    <location>
        <begin position="12"/>
        <end position="80"/>
    </location>
</feature>
<keyword evidence="2" id="KW-0238">DNA-binding</keyword>
<organism evidence="5 6">
    <name type="scientific">Advenella kashmirensis W13003</name>
    <dbReference type="NCBI Taxonomy" id="1424334"/>
    <lineage>
        <taxon>Bacteria</taxon>
        <taxon>Pseudomonadati</taxon>
        <taxon>Pseudomonadota</taxon>
        <taxon>Betaproteobacteria</taxon>
        <taxon>Burkholderiales</taxon>
        <taxon>Alcaligenaceae</taxon>
    </lineage>
</organism>
<keyword evidence="1" id="KW-0805">Transcription regulation</keyword>
<dbReference type="Gene3D" id="1.20.120.530">
    <property type="entry name" value="GntR ligand-binding domain-like"/>
    <property type="match status" value="1"/>
</dbReference>
<dbReference type="HOGENOM" id="CLU_017584_9_5_4"/>
<dbReference type="SMART" id="SM00895">
    <property type="entry name" value="FCD"/>
    <property type="match status" value="1"/>
</dbReference>
<comment type="caution">
    <text evidence="5">The sequence shown here is derived from an EMBL/GenBank/DDBJ whole genome shotgun (WGS) entry which is preliminary data.</text>
</comment>
<dbReference type="GO" id="GO:0003700">
    <property type="term" value="F:DNA-binding transcription factor activity"/>
    <property type="evidence" value="ECO:0007669"/>
    <property type="project" value="InterPro"/>
</dbReference>
<keyword evidence="6" id="KW-1185">Reference proteome</keyword>
<dbReference type="PANTHER" id="PTHR43537">
    <property type="entry name" value="TRANSCRIPTIONAL REGULATOR, GNTR FAMILY"/>
    <property type="match status" value="1"/>
</dbReference>
<dbReference type="InterPro" id="IPR000524">
    <property type="entry name" value="Tscrpt_reg_HTH_GntR"/>
</dbReference>
<dbReference type="eggNOG" id="COG2186">
    <property type="taxonomic scope" value="Bacteria"/>
</dbReference>
<dbReference type="SUPFAM" id="SSF48008">
    <property type="entry name" value="GntR ligand-binding domain-like"/>
    <property type="match status" value="1"/>
</dbReference>
<evidence type="ECO:0000256" key="1">
    <source>
        <dbReference type="ARBA" id="ARBA00023015"/>
    </source>
</evidence>
<dbReference type="InterPro" id="IPR008920">
    <property type="entry name" value="TF_FadR/GntR_C"/>
</dbReference>
<reference evidence="5 6" key="1">
    <citation type="journal article" date="2014" name="Genome Announc.">
        <title>Draft Genome Sequence of Advenella kashmirensis Strain W13003, a Polycyclic Aromatic Hydrocarbon-Degrading Bacterium.</title>
        <authorList>
            <person name="Wang X."/>
            <person name="Jin D."/>
            <person name="Zhou L."/>
            <person name="Wu L."/>
            <person name="An W."/>
            <person name="Zhao L."/>
        </authorList>
    </citation>
    <scope>NUCLEOTIDE SEQUENCE [LARGE SCALE GENOMIC DNA]</scope>
    <source>
        <strain evidence="5 6">W13003</strain>
    </source>
</reference>
<name>V8QUU4_9BURK</name>